<dbReference type="GO" id="GO:0019843">
    <property type="term" value="F:rRNA binding"/>
    <property type="evidence" value="ECO:0007669"/>
    <property type="project" value="InterPro"/>
</dbReference>
<feature type="compositionally biased region" description="Basic and acidic residues" evidence="1">
    <location>
        <begin position="416"/>
        <end position="455"/>
    </location>
</feature>
<name>A0A9J6BKV9_POLVA</name>
<dbReference type="SMART" id="SM00879">
    <property type="entry name" value="Brix"/>
    <property type="match status" value="1"/>
</dbReference>
<gene>
    <name evidence="3" type="ORF">PVAND_000286</name>
</gene>
<proteinExistence type="predicted"/>
<dbReference type="EMBL" id="JADBJN010000003">
    <property type="protein sequence ID" value="KAG5669998.1"/>
    <property type="molecule type" value="Genomic_DNA"/>
</dbReference>
<dbReference type="Pfam" id="PF04427">
    <property type="entry name" value="Brix"/>
    <property type="match status" value="1"/>
</dbReference>
<feature type="compositionally biased region" description="Basic residues" evidence="1">
    <location>
        <begin position="399"/>
        <end position="415"/>
    </location>
</feature>
<protein>
    <recommendedName>
        <fullName evidence="2">Brix domain-containing protein</fullName>
    </recommendedName>
</protein>
<accession>A0A9J6BKV9</accession>
<evidence type="ECO:0000313" key="3">
    <source>
        <dbReference type="EMBL" id="KAG5669998.1"/>
    </source>
</evidence>
<reference evidence="3" key="1">
    <citation type="submission" date="2021-03" db="EMBL/GenBank/DDBJ databases">
        <title>Chromosome level genome of the anhydrobiotic midge Polypedilum vanderplanki.</title>
        <authorList>
            <person name="Yoshida Y."/>
            <person name="Kikawada T."/>
            <person name="Gusev O."/>
        </authorList>
    </citation>
    <scope>NUCLEOTIDE SEQUENCE</scope>
    <source>
        <strain evidence="3">NIAS01</strain>
        <tissue evidence="3">Whole body or cell culture</tissue>
    </source>
</reference>
<keyword evidence="4" id="KW-1185">Reference proteome</keyword>
<feature type="compositionally biased region" description="Basic residues" evidence="1">
    <location>
        <begin position="456"/>
        <end position="472"/>
    </location>
</feature>
<dbReference type="GO" id="GO:0000027">
    <property type="term" value="P:ribosomal large subunit assembly"/>
    <property type="evidence" value="ECO:0007669"/>
    <property type="project" value="TreeGrafter"/>
</dbReference>
<feature type="region of interest" description="Disordered" evidence="1">
    <location>
        <begin position="396"/>
        <end position="472"/>
    </location>
</feature>
<feature type="domain" description="Brix" evidence="2">
    <location>
        <begin position="30"/>
        <end position="290"/>
    </location>
</feature>
<dbReference type="AlphaFoldDB" id="A0A9J6BKV9"/>
<dbReference type="PROSITE" id="PS50833">
    <property type="entry name" value="BRIX"/>
    <property type="match status" value="1"/>
</dbReference>
<dbReference type="GO" id="GO:0030687">
    <property type="term" value="C:preribosome, large subunit precursor"/>
    <property type="evidence" value="ECO:0007669"/>
    <property type="project" value="TreeGrafter"/>
</dbReference>
<dbReference type="OrthoDB" id="10261452at2759"/>
<dbReference type="Proteomes" id="UP001107558">
    <property type="component" value="Chromosome 3"/>
</dbReference>
<evidence type="ECO:0000256" key="1">
    <source>
        <dbReference type="SAM" id="MobiDB-lite"/>
    </source>
</evidence>
<evidence type="ECO:0000313" key="4">
    <source>
        <dbReference type="Proteomes" id="UP001107558"/>
    </source>
</evidence>
<organism evidence="3 4">
    <name type="scientific">Polypedilum vanderplanki</name>
    <name type="common">Sleeping chironomid midge</name>
    <dbReference type="NCBI Taxonomy" id="319348"/>
    <lineage>
        <taxon>Eukaryota</taxon>
        <taxon>Metazoa</taxon>
        <taxon>Ecdysozoa</taxon>
        <taxon>Arthropoda</taxon>
        <taxon>Hexapoda</taxon>
        <taxon>Insecta</taxon>
        <taxon>Pterygota</taxon>
        <taxon>Neoptera</taxon>
        <taxon>Endopterygota</taxon>
        <taxon>Diptera</taxon>
        <taxon>Nematocera</taxon>
        <taxon>Chironomoidea</taxon>
        <taxon>Chironomidae</taxon>
        <taxon>Chironominae</taxon>
        <taxon>Polypedilum</taxon>
        <taxon>Polypedilum</taxon>
    </lineage>
</organism>
<dbReference type="InterPro" id="IPR007109">
    <property type="entry name" value="Brix"/>
</dbReference>
<comment type="caution">
    <text evidence="3">The sequence shown here is derived from an EMBL/GenBank/DDBJ whole genome shotgun (WGS) entry which is preliminary data.</text>
</comment>
<sequence>MRREKRNRKKGMPKKMPKTFDEPQALKKAPHTFVIHRGLSCPNMVTLSRDFRRVMEPFTASNLKERKSNKIKDFVSLSGIFHVSHMCLFTRSEKSMSLKISRMPQGPTLTFRVHSFVLAKDVLSSLKKQFVEEASFQNPPLVILNAFSGEGNHMKLMAQTFQNMFPPLNISTVKLSTIKRCVLFSYNPMTNCVDMRHYAVTLVPTGVNKGIKKLVMKKVPDMSKFTDISDYVLKSHLLSDSEFEDEESHVTLSESLKKGNVESGQSAVRLYELGPRITFELYKVEADLMTGEVLYHKEIVKSVDEILKMRKKRADRRVLKEQRKKAQEENLAKKGKLKEEHKLKTSGNKEFQVTESHKKLLKDAEEAIDDEPEDDAEYYRDEIGQEPEKELFQNAIKSNSRKRPHIPKFKTSFKKPRLDKDAMNEKKKKFSDDHKGFKKGGKDFRKGSGKKDFKKGGKKSFQKSQTKFKKRK</sequence>
<dbReference type="InterPro" id="IPR045112">
    <property type="entry name" value="PPAN-like"/>
</dbReference>
<dbReference type="PANTHER" id="PTHR12661">
    <property type="entry name" value="PETER PAN-RELATED"/>
    <property type="match status" value="1"/>
</dbReference>
<dbReference type="PANTHER" id="PTHR12661:SF5">
    <property type="entry name" value="SUPPRESSOR OF SWI4 1 HOMOLOG"/>
    <property type="match status" value="1"/>
</dbReference>
<evidence type="ECO:0000259" key="2">
    <source>
        <dbReference type="PROSITE" id="PS50833"/>
    </source>
</evidence>
<dbReference type="GO" id="GO:0006364">
    <property type="term" value="P:rRNA processing"/>
    <property type="evidence" value="ECO:0007669"/>
    <property type="project" value="InterPro"/>
</dbReference>